<evidence type="ECO:0000256" key="1">
    <source>
        <dbReference type="SAM" id="MobiDB-lite"/>
    </source>
</evidence>
<reference evidence="3" key="1">
    <citation type="submission" date="2015-05" db="EMBL/GenBank/DDBJ databases">
        <authorList>
            <person name="Fogelqvist Johan"/>
        </authorList>
    </citation>
    <scope>NUCLEOTIDE SEQUENCE [LARGE SCALE GENOMIC DNA]</scope>
</reference>
<sequence>HGARRLHRPAGRVAGQGVQGGGRLWRHHHHQDGRPRPRRRCHLGRRRDAHAHRLHRHGRAHARL</sequence>
<evidence type="ECO:0000313" key="3">
    <source>
        <dbReference type="Proteomes" id="UP000045706"/>
    </source>
</evidence>
<accession>A0A0G4NPD5</accession>
<dbReference type="Proteomes" id="UP000045706">
    <property type="component" value="Unassembled WGS sequence"/>
</dbReference>
<feature type="region of interest" description="Disordered" evidence="1">
    <location>
        <begin position="1"/>
        <end position="64"/>
    </location>
</feature>
<proteinExistence type="predicted"/>
<dbReference type="EMBL" id="CVQI01037394">
    <property type="protein sequence ID" value="CRK48347.1"/>
    <property type="molecule type" value="Genomic_DNA"/>
</dbReference>
<organism evidence="2 3">
    <name type="scientific">Verticillium longisporum</name>
    <name type="common">Verticillium dahliae var. longisporum</name>
    <dbReference type="NCBI Taxonomy" id="100787"/>
    <lineage>
        <taxon>Eukaryota</taxon>
        <taxon>Fungi</taxon>
        <taxon>Dikarya</taxon>
        <taxon>Ascomycota</taxon>
        <taxon>Pezizomycotina</taxon>
        <taxon>Sordariomycetes</taxon>
        <taxon>Hypocreomycetidae</taxon>
        <taxon>Glomerellales</taxon>
        <taxon>Plectosphaerellaceae</taxon>
        <taxon>Verticillium</taxon>
    </lineage>
</organism>
<feature type="compositionally biased region" description="Basic residues" evidence="1">
    <location>
        <begin position="1"/>
        <end position="10"/>
    </location>
</feature>
<feature type="compositionally biased region" description="Basic residues" evidence="1">
    <location>
        <begin position="24"/>
        <end position="64"/>
    </location>
</feature>
<gene>
    <name evidence="2" type="ORF">BN1723_020526</name>
</gene>
<evidence type="ECO:0000313" key="2">
    <source>
        <dbReference type="EMBL" id="CRK48347.1"/>
    </source>
</evidence>
<protein>
    <submittedName>
        <fullName evidence="2">Uncharacterized protein</fullName>
    </submittedName>
</protein>
<name>A0A0G4NPD5_VERLO</name>
<feature type="non-terminal residue" evidence="2">
    <location>
        <position position="1"/>
    </location>
</feature>
<dbReference type="AlphaFoldDB" id="A0A0G4NPD5"/>